<protein>
    <submittedName>
        <fullName evidence="1">Uncharacterized protein</fullName>
    </submittedName>
</protein>
<reference evidence="1 2" key="1">
    <citation type="submission" date="2017-01" db="EMBL/GenBank/DDBJ databases">
        <title>Bacillus phylogenomics.</title>
        <authorList>
            <person name="Dunlap C."/>
        </authorList>
    </citation>
    <scope>NUCLEOTIDE SEQUENCE [LARGE SCALE GENOMIC DNA]</scope>
    <source>
        <strain evidence="1 2">NRRL B-41282</strain>
    </source>
</reference>
<accession>A0A1R1QAG2</accession>
<dbReference type="EMBL" id="MTJL01000044">
    <property type="protein sequence ID" value="OMH99849.1"/>
    <property type="molecule type" value="Genomic_DNA"/>
</dbReference>
<evidence type="ECO:0000313" key="2">
    <source>
        <dbReference type="Proteomes" id="UP000187367"/>
    </source>
</evidence>
<dbReference type="Proteomes" id="UP000187367">
    <property type="component" value="Unassembled WGS sequence"/>
</dbReference>
<gene>
    <name evidence="1" type="ORF">BW143_19360</name>
</gene>
<dbReference type="AlphaFoldDB" id="A0A1R1RU11"/>
<evidence type="ECO:0000313" key="1">
    <source>
        <dbReference type="EMBL" id="OMH99849.1"/>
    </source>
</evidence>
<proteinExistence type="predicted"/>
<keyword evidence="2" id="KW-1185">Reference proteome</keyword>
<accession>A0A1R1RU11</accession>
<sequence length="81" mass="9454">MLAAIRSDPSMKNDLTQAGIGCEMEEIRSFSSFFYKTSMIDFFLNKKTPFSFGKRRLTCGFSLYMIQFMIRTKSRETIIEI</sequence>
<organism evidence="1 2">
    <name type="scientific">Bacillus swezeyi</name>
    <dbReference type="NCBI Taxonomy" id="1925020"/>
    <lineage>
        <taxon>Bacteria</taxon>
        <taxon>Bacillati</taxon>
        <taxon>Bacillota</taxon>
        <taxon>Bacilli</taxon>
        <taxon>Bacillales</taxon>
        <taxon>Bacillaceae</taxon>
        <taxon>Bacillus</taxon>
    </lineage>
</organism>
<name>A0A1R1RU11_9BACI</name>
<comment type="caution">
    <text evidence="1">The sequence shown here is derived from an EMBL/GenBank/DDBJ whole genome shotgun (WGS) entry which is preliminary data.</text>
</comment>